<accession>X1SQ21</accession>
<proteinExistence type="predicted"/>
<protein>
    <submittedName>
        <fullName evidence="1">Uncharacterized protein</fullName>
    </submittedName>
</protein>
<dbReference type="EMBL" id="BARW01015471">
    <property type="protein sequence ID" value="GAI95172.1"/>
    <property type="molecule type" value="Genomic_DNA"/>
</dbReference>
<evidence type="ECO:0000313" key="1">
    <source>
        <dbReference type="EMBL" id="GAI95172.1"/>
    </source>
</evidence>
<gene>
    <name evidence="1" type="ORF">S12H4_27148</name>
</gene>
<dbReference type="AlphaFoldDB" id="X1SQ21"/>
<organism evidence="1">
    <name type="scientific">marine sediment metagenome</name>
    <dbReference type="NCBI Taxonomy" id="412755"/>
    <lineage>
        <taxon>unclassified sequences</taxon>
        <taxon>metagenomes</taxon>
        <taxon>ecological metagenomes</taxon>
    </lineage>
</organism>
<name>X1SQ21_9ZZZZ</name>
<feature type="non-terminal residue" evidence="1">
    <location>
        <position position="48"/>
    </location>
</feature>
<sequence length="48" mass="5619">MTDTIVTVPPAIQKAYPHMMPADIILWRTFLATEDWKRVRYAYDVHVG</sequence>
<reference evidence="1" key="1">
    <citation type="journal article" date="2014" name="Front. Microbiol.">
        <title>High frequency of phylogenetically diverse reductive dehalogenase-homologous genes in deep subseafloor sedimentary metagenomes.</title>
        <authorList>
            <person name="Kawai M."/>
            <person name="Futagami T."/>
            <person name="Toyoda A."/>
            <person name="Takaki Y."/>
            <person name="Nishi S."/>
            <person name="Hori S."/>
            <person name="Arai W."/>
            <person name="Tsubouchi T."/>
            <person name="Morono Y."/>
            <person name="Uchiyama I."/>
            <person name="Ito T."/>
            <person name="Fujiyama A."/>
            <person name="Inagaki F."/>
            <person name="Takami H."/>
        </authorList>
    </citation>
    <scope>NUCLEOTIDE SEQUENCE</scope>
    <source>
        <strain evidence="1">Expedition CK06-06</strain>
    </source>
</reference>
<comment type="caution">
    <text evidence="1">The sequence shown here is derived from an EMBL/GenBank/DDBJ whole genome shotgun (WGS) entry which is preliminary data.</text>
</comment>